<dbReference type="Proteomes" id="UP001303236">
    <property type="component" value="Chromosome"/>
</dbReference>
<keyword evidence="1" id="KW-0732">Signal</keyword>
<feature type="chain" id="PRO_5045544902" evidence="1">
    <location>
        <begin position="27"/>
        <end position="150"/>
    </location>
</feature>
<name>A0ABY9VYL1_9ACTN</name>
<evidence type="ECO:0000256" key="1">
    <source>
        <dbReference type="SAM" id="SignalP"/>
    </source>
</evidence>
<gene>
    <name evidence="2" type="ORF">RI138_20345</name>
</gene>
<dbReference type="InterPro" id="IPR043761">
    <property type="entry name" value="DUF5707"/>
</dbReference>
<keyword evidence="3" id="KW-1185">Reference proteome</keyword>
<reference evidence="2 3" key="1">
    <citation type="submission" date="2023-09" db="EMBL/GenBank/DDBJ databases">
        <title>Genome completion map analysis of the actinomycetes C11-1.</title>
        <authorList>
            <person name="Qin P."/>
            <person name="Guan P."/>
        </authorList>
    </citation>
    <scope>NUCLEOTIDE SEQUENCE [LARGE SCALE GENOMIC DNA]</scope>
    <source>
        <strain evidence="2 3">C11-1</strain>
    </source>
</reference>
<protein>
    <submittedName>
        <fullName evidence="2">DUF5707 domain-containing protein</fullName>
    </submittedName>
</protein>
<feature type="signal peptide" evidence="1">
    <location>
        <begin position="1"/>
        <end position="26"/>
    </location>
</feature>
<dbReference type="EMBL" id="CP134500">
    <property type="protein sequence ID" value="WNF28985.1"/>
    <property type="molecule type" value="Genomic_DNA"/>
</dbReference>
<dbReference type="Pfam" id="PF18968">
    <property type="entry name" value="DUF5707"/>
    <property type="match status" value="1"/>
</dbReference>
<evidence type="ECO:0000313" key="2">
    <source>
        <dbReference type="EMBL" id="WNF28985.1"/>
    </source>
</evidence>
<organism evidence="2 3">
    <name type="scientific">Streptomyces durocortorensis</name>
    <dbReference type="NCBI Taxonomy" id="2811104"/>
    <lineage>
        <taxon>Bacteria</taxon>
        <taxon>Bacillati</taxon>
        <taxon>Actinomycetota</taxon>
        <taxon>Actinomycetes</taxon>
        <taxon>Kitasatosporales</taxon>
        <taxon>Streptomycetaceae</taxon>
        <taxon>Streptomyces</taxon>
    </lineage>
</organism>
<proteinExistence type="predicted"/>
<evidence type="ECO:0000313" key="3">
    <source>
        <dbReference type="Proteomes" id="UP001303236"/>
    </source>
</evidence>
<sequence length="150" mass="14833">MPKRAVTISALAGVALLAGAGAYAFAGEARSTGPEVTHASVAYVAPGAGQDGSLTFTAEVADDSGVRGLKVLAWPTSMAPAPNAEEMAHAEPAACEPAGAETARCTYTVKVTAADAAESPKGAWNVAVLASAKDGGRAFAPKAADFTVEG</sequence>
<accession>A0ABY9VYL1</accession>